<dbReference type="PANTHER" id="PTHR43737">
    <property type="entry name" value="BLL7424 PROTEIN"/>
    <property type="match status" value="1"/>
</dbReference>
<dbReference type="PANTHER" id="PTHR43737:SF1">
    <property type="entry name" value="DUF1501 DOMAIN-CONTAINING PROTEIN"/>
    <property type="match status" value="1"/>
</dbReference>
<dbReference type="Gene3D" id="3.40.720.10">
    <property type="entry name" value="Alkaline Phosphatase, subunit A"/>
    <property type="match status" value="1"/>
</dbReference>
<dbReference type="InterPro" id="IPR006311">
    <property type="entry name" value="TAT_signal"/>
</dbReference>
<dbReference type="SUPFAM" id="SSF53649">
    <property type="entry name" value="Alkaline phosphatase-like"/>
    <property type="match status" value="1"/>
</dbReference>
<dbReference type="RefSeq" id="WP_171182634.1">
    <property type="nucleotide sequence ID" value="NZ_WTPX01000002.1"/>
</dbReference>
<accession>A0ABX1V822</accession>
<protein>
    <recommendedName>
        <fullName evidence="3">DUF1501 domain-containing protein</fullName>
    </recommendedName>
</protein>
<evidence type="ECO:0008006" key="3">
    <source>
        <dbReference type="Google" id="ProtNLM"/>
    </source>
</evidence>
<dbReference type="InterPro" id="IPR010869">
    <property type="entry name" value="DUF1501"/>
</dbReference>
<dbReference type="EMBL" id="WTPX01000002">
    <property type="protein sequence ID" value="NNJ24082.1"/>
    <property type="molecule type" value="Genomic_DNA"/>
</dbReference>
<dbReference type="PROSITE" id="PS51318">
    <property type="entry name" value="TAT"/>
    <property type="match status" value="1"/>
</dbReference>
<evidence type="ECO:0000313" key="2">
    <source>
        <dbReference type="Proteomes" id="UP000609651"/>
    </source>
</evidence>
<gene>
    <name evidence="1" type="ORF">LzC2_01310</name>
</gene>
<sequence length="483" mass="51377">MPVRDPYACHDFAPATTRRAALQTLGAGFGSLALGGMCADLTAAEAAAGPVTPGSLTHHAARAKRVIFLFMHGGPAQMDTFEQKPLLTRDDGKSLPDRPGALKFNDASSKLLASPWKFKRYGQCGKAVSDLFPHVAEHVDDIAFLHGMHSRGQSHGQAVCMLHTGSDNLPRPSVGAWVSYGLGTENRDLPSFISLAPPGGHGGPRNYGPAFLPAEHQATAIGRGGRLGAGTVKHLARPEALSEDRRAAQLGLLADLNADYSDCIAEAAGQPDAAVEGAVRGFELAHRMAGVAPDVLDLSQETKETHALYGVGEKPTDGFGRECLLARRLCEAGVRYVQVSTGYDWDQHGGLKKGHEANAGKVDRPIAGLLTDLKRRGLLEDTLVVWGGEFGRTATAQGKDGRDHNPSGFTMWMAGGGAKGGHSHGATDEYGAYAVEGRTHMHDLHATMLHLLGLNHERLTYRHAGRDFRLTDVAGRVVNEVIA</sequence>
<name>A0ABX1V822_9PLAN</name>
<dbReference type="Pfam" id="PF07394">
    <property type="entry name" value="DUF1501"/>
    <property type="match status" value="1"/>
</dbReference>
<dbReference type="InterPro" id="IPR017850">
    <property type="entry name" value="Alkaline_phosphatase_core_sf"/>
</dbReference>
<organism evidence="1 2">
    <name type="scientific">Alienimonas chondri</name>
    <dbReference type="NCBI Taxonomy" id="2681879"/>
    <lineage>
        <taxon>Bacteria</taxon>
        <taxon>Pseudomonadati</taxon>
        <taxon>Planctomycetota</taxon>
        <taxon>Planctomycetia</taxon>
        <taxon>Planctomycetales</taxon>
        <taxon>Planctomycetaceae</taxon>
        <taxon>Alienimonas</taxon>
    </lineage>
</organism>
<evidence type="ECO:0000313" key="1">
    <source>
        <dbReference type="EMBL" id="NNJ24082.1"/>
    </source>
</evidence>
<reference evidence="1 2" key="1">
    <citation type="journal article" date="2020" name="Syst. Appl. Microbiol.">
        <title>Alienimonas chondri sp. nov., a novel planctomycete isolated from the biofilm of the red alga Chondrus crispus.</title>
        <authorList>
            <person name="Vitorino I."/>
            <person name="Albuquerque L."/>
            <person name="Wiegand S."/>
            <person name="Kallscheuer N."/>
            <person name="da Costa M.S."/>
            <person name="Lobo-da-Cunha A."/>
            <person name="Jogler C."/>
            <person name="Lage O.M."/>
        </authorList>
    </citation>
    <scope>NUCLEOTIDE SEQUENCE [LARGE SCALE GENOMIC DNA]</scope>
    <source>
        <strain evidence="1 2">LzC2</strain>
    </source>
</reference>
<comment type="caution">
    <text evidence="1">The sequence shown here is derived from an EMBL/GenBank/DDBJ whole genome shotgun (WGS) entry which is preliminary data.</text>
</comment>
<keyword evidence="2" id="KW-1185">Reference proteome</keyword>
<proteinExistence type="predicted"/>
<dbReference type="Proteomes" id="UP000609651">
    <property type="component" value="Unassembled WGS sequence"/>
</dbReference>